<evidence type="ECO:0000313" key="2">
    <source>
        <dbReference type="EMBL" id="CAG9807456.1"/>
    </source>
</evidence>
<accession>A0A9N9S3C9</accession>
<evidence type="ECO:0000313" key="3">
    <source>
        <dbReference type="Proteomes" id="UP001153620"/>
    </source>
</evidence>
<feature type="transmembrane region" description="Helical" evidence="1">
    <location>
        <begin position="664"/>
        <end position="682"/>
    </location>
</feature>
<feature type="transmembrane region" description="Helical" evidence="1">
    <location>
        <begin position="255"/>
        <end position="277"/>
    </location>
</feature>
<feature type="transmembrane region" description="Helical" evidence="1">
    <location>
        <begin position="469"/>
        <end position="487"/>
    </location>
</feature>
<protein>
    <submittedName>
        <fullName evidence="2">Uncharacterized protein</fullName>
    </submittedName>
</protein>
<feature type="transmembrane region" description="Helical" evidence="1">
    <location>
        <begin position="507"/>
        <end position="525"/>
    </location>
</feature>
<sequence>MGNGSIFVTKNIYQASIPFNYLRKLLGLGSYRINRWRCDIRTSFCDLLVLIIQIFVWVVLTILNITNLYDSIDRGEFKESNFLNKIQEITFTIQMLQLPLLIIFNHKRRRHIKKMLKSFDAFDRKLRDEHWPYKVKNSRTYFIFLVVLITTDVILSFLMQLLVPPDYVIILVMTFNNVVYIVVSIQFTLAIIAAIKRLEVFFANVRCSTVIMSIGSYFKAQNIFQASIPFNYLGKFFGLGTYSITDSECDIQSSIIDLVILSGTVLFWSSIVVHYTVENIIDGNKEVLGESDFLNQIQQIVLIIGILMTIFLCLFNHNRRHHIQNILKSLNDFDQKLIKEHWTFQIKCSRTYIVPLVIFMLIYVILSVLMKVMVDNTFTRIVLLTFNSLTYIVVSSQFIFAVIEAIKRMSILFKNVRASPIAMKISSYLKAQNIYQAAIPFHYLAKLFGLGTYRITSLECDIKSSSCDLVVLAGTVSFWTLLAAYHIFQTFGFSSKLDDNSKYLNQIQQLSLITVIACTIFYGPINHIQRRHIQTMLKSFDDFDQKLKNVHWTHQIKNSRISFLLLITSSAITIAMKISSYLKAQNVYQASIPFQYLTKCFGLGTYRITRYGCDIKSSCCDLAALAGTVLFWTFIAAFSIFQMITFDTSELDGNSNYLNRIQQLSSITSVVGTIFFGPFNHIRRRHIQCMLKSFNDFDKMLRKVHWTYQMNSSRIYFLYLVTFLIGFTILSLLMTPLVDNGIEEVMLLTFNNLNYIVVSSQFIFAVFGAIKRMNILFLNVR</sequence>
<keyword evidence="1" id="KW-0812">Transmembrane</keyword>
<dbReference type="Proteomes" id="UP001153620">
    <property type="component" value="Chromosome 3"/>
</dbReference>
<evidence type="ECO:0000256" key="1">
    <source>
        <dbReference type="SAM" id="Phobius"/>
    </source>
</evidence>
<dbReference type="AlphaFoldDB" id="A0A9N9S3C9"/>
<dbReference type="EMBL" id="OU895879">
    <property type="protein sequence ID" value="CAG9807456.1"/>
    <property type="molecule type" value="Genomic_DNA"/>
</dbReference>
<organism evidence="2 3">
    <name type="scientific">Chironomus riparius</name>
    <dbReference type="NCBI Taxonomy" id="315576"/>
    <lineage>
        <taxon>Eukaryota</taxon>
        <taxon>Metazoa</taxon>
        <taxon>Ecdysozoa</taxon>
        <taxon>Arthropoda</taxon>
        <taxon>Hexapoda</taxon>
        <taxon>Insecta</taxon>
        <taxon>Pterygota</taxon>
        <taxon>Neoptera</taxon>
        <taxon>Endopterygota</taxon>
        <taxon>Diptera</taxon>
        <taxon>Nematocera</taxon>
        <taxon>Chironomoidea</taxon>
        <taxon>Chironomidae</taxon>
        <taxon>Chironominae</taxon>
        <taxon>Chironomus</taxon>
    </lineage>
</organism>
<feature type="transmembrane region" description="Helical" evidence="1">
    <location>
        <begin position="86"/>
        <end position="105"/>
    </location>
</feature>
<keyword evidence="3" id="KW-1185">Reference proteome</keyword>
<feature type="transmembrane region" description="Helical" evidence="1">
    <location>
        <begin position="168"/>
        <end position="195"/>
    </location>
</feature>
<reference evidence="2" key="1">
    <citation type="submission" date="2022-01" db="EMBL/GenBank/DDBJ databases">
        <authorList>
            <person name="King R."/>
        </authorList>
    </citation>
    <scope>NUCLEOTIDE SEQUENCE</scope>
</reference>
<gene>
    <name evidence="2" type="ORF">CHIRRI_LOCUS10305</name>
</gene>
<feature type="transmembrane region" description="Helical" evidence="1">
    <location>
        <begin position="297"/>
        <end position="315"/>
    </location>
</feature>
<feature type="transmembrane region" description="Helical" evidence="1">
    <location>
        <begin position="141"/>
        <end position="162"/>
    </location>
</feature>
<feature type="transmembrane region" description="Helical" evidence="1">
    <location>
        <begin position="620"/>
        <end position="644"/>
    </location>
</feature>
<feature type="transmembrane region" description="Helical" evidence="1">
    <location>
        <begin position="753"/>
        <end position="770"/>
    </location>
</feature>
<feature type="transmembrane region" description="Helical" evidence="1">
    <location>
        <begin position="381"/>
        <end position="403"/>
    </location>
</feature>
<name>A0A9N9S3C9_9DIPT</name>
<proteinExistence type="predicted"/>
<keyword evidence="1" id="KW-0472">Membrane</keyword>
<reference evidence="2" key="2">
    <citation type="submission" date="2022-10" db="EMBL/GenBank/DDBJ databases">
        <authorList>
            <consortium name="ENA_rothamsted_submissions"/>
            <consortium name="culmorum"/>
            <person name="King R."/>
        </authorList>
    </citation>
    <scope>NUCLEOTIDE SEQUENCE</scope>
</reference>
<feature type="transmembrane region" description="Helical" evidence="1">
    <location>
        <begin position="352"/>
        <end position="369"/>
    </location>
</feature>
<keyword evidence="1" id="KW-1133">Transmembrane helix</keyword>
<feature type="transmembrane region" description="Helical" evidence="1">
    <location>
        <begin position="44"/>
        <end position="66"/>
    </location>
</feature>
<feature type="transmembrane region" description="Helical" evidence="1">
    <location>
        <begin position="715"/>
        <end position="733"/>
    </location>
</feature>